<keyword evidence="1" id="KW-0472">Membrane</keyword>
<organism evidence="2 3">
    <name type="scientific">Cellulomonas marina</name>
    <dbReference type="NCBI Taxonomy" id="988821"/>
    <lineage>
        <taxon>Bacteria</taxon>
        <taxon>Bacillati</taxon>
        <taxon>Actinomycetota</taxon>
        <taxon>Actinomycetes</taxon>
        <taxon>Micrococcales</taxon>
        <taxon>Cellulomonadaceae</taxon>
        <taxon>Cellulomonas</taxon>
    </lineage>
</organism>
<protein>
    <submittedName>
        <fullName evidence="2">Uncharacterized protein</fullName>
    </submittedName>
</protein>
<dbReference type="AlphaFoldDB" id="A0A1I0ZF49"/>
<feature type="transmembrane region" description="Helical" evidence="1">
    <location>
        <begin position="106"/>
        <end position="128"/>
    </location>
</feature>
<accession>A0A1I0ZF49</accession>
<dbReference type="Proteomes" id="UP000199012">
    <property type="component" value="Unassembled WGS sequence"/>
</dbReference>
<feature type="transmembrane region" description="Helical" evidence="1">
    <location>
        <begin position="50"/>
        <end position="76"/>
    </location>
</feature>
<evidence type="ECO:0000313" key="2">
    <source>
        <dbReference type="EMBL" id="SFB24245.1"/>
    </source>
</evidence>
<dbReference type="STRING" id="988821.SAMN05421867_1113"/>
<name>A0A1I0ZF49_9CELL</name>
<proteinExistence type="predicted"/>
<sequence>MDETERAADHGAKLLCDEARRVYDGLRLESASFRRTARLLAVFATVQAGLAHVVAGASIAAAIAAASALLGALAGFSRVPDGAPIPPEWRTALAQRERAVRGNRRLLIATACCLVGSTLLMAGQQFAYFMI</sequence>
<evidence type="ECO:0000313" key="3">
    <source>
        <dbReference type="Proteomes" id="UP000199012"/>
    </source>
</evidence>
<dbReference type="EMBL" id="FOKA01000011">
    <property type="protein sequence ID" value="SFB24245.1"/>
    <property type="molecule type" value="Genomic_DNA"/>
</dbReference>
<keyword evidence="1" id="KW-0812">Transmembrane</keyword>
<keyword evidence="3" id="KW-1185">Reference proteome</keyword>
<evidence type="ECO:0000256" key="1">
    <source>
        <dbReference type="SAM" id="Phobius"/>
    </source>
</evidence>
<reference evidence="2 3" key="1">
    <citation type="submission" date="2016-10" db="EMBL/GenBank/DDBJ databases">
        <authorList>
            <person name="de Groot N.N."/>
        </authorList>
    </citation>
    <scope>NUCLEOTIDE SEQUENCE [LARGE SCALE GENOMIC DNA]</scope>
    <source>
        <strain evidence="2 3">CGMCC 4.6945</strain>
    </source>
</reference>
<gene>
    <name evidence="2" type="ORF">SAMN05421867_1113</name>
</gene>
<keyword evidence="1" id="KW-1133">Transmembrane helix</keyword>
<dbReference type="RefSeq" id="WP_090033456.1">
    <property type="nucleotide sequence ID" value="NZ_BONM01000007.1"/>
</dbReference>